<feature type="transmembrane region" description="Helical" evidence="1">
    <location>
        <begin position="105"/>
        <end position="125"/>
    </location>
</feature>
<dbReference type="Pfam" id="PF02517">
    <property type="entry name" value="Rce1-like"/>
    <property type="match status" value="1"/>
</dbReference>
<keyword evidence="1" id="KW-0812">Transmembrane</keyword>
<feature type="transmembrane region" description="Helical" evidence="1">
    <location>
        <begin position="166"/>
        <end position="185"/>
    </location>
</feature>
<dbReference type="EMBL" id="JNFF01000062">
    <property type="protein sequence ID" value="KEQ29724.1"/>
    <property type="molecule type" value="Genomic_DNA"/>
</dbReference>
<proteinExistence type="predicted"/>
<dbReference type="Proteomes" id="UP000028007">
    <property type="component" value="Unassembled WGS sequence"/>
</dbReference>
<name>A0A081PGA1_9SPHI</name>
<feature type="transmembrane region" description="Helical" evidence="1">
    <location>
        <begin position="280"/>
        <end position="297"/>
    </location>
</feature>
<dbReference type="RefSeq" id="WP_051759906.1">
    <property type="nucleotide sequence ID" value="NZ_JNFF01000062.1"/>
</dbReference>
<dbReference type="OrthoDB" id="1523022at2"/>
<comment type="caution">
    <text evidence="3">The sequence shown here is derived from an EMBL/GenBank/DDBJ whole genome shotgun (WGS) entry which is preliminary data.</text>
</comment>
<dbReference type="PANTHER" id="PTHR36435">
    <property type="entry name" value="SLR1288 PROTEIN"/>
    <property type="match status" value="1"/>
</dbReference>
<protein>
    <recommendedName>
        <fullName evidence="2">CAAX prenyl protease 2/Lysostaphin resistance protein A-like domain-containing protein</fullName>
    </recommendedName>
</protein>
<dbReference type="InterPro" id="IPR052710">
    <property type="entry name" value="CAAX_protease"/>
</dbReference>
<keyword evidence="1" id="KW-1133">Transmembrane helix</keyword>
<evidence type="ECO:0000256" key="1">
    <source>
        <dbReference type="SAM" id="Phobius"/>
    </source>
</evidence>
<reference evidence="3 4" key="1">
    <citation type="journal article" date="1992" name="Int. J. Syst. Bacteriol.">
        <title>Sphingobacterium antarcticus sp. nov. a Psychrotrophic Bacterium from the Soils of Schirmacher Oasis, Antarctica.</title>
        <authorList>
            <person name="Shivaji S."/>
            <person name="Ray M.K."/>
            <person name="Rao N.S."/>
            <person name="Saiserr L."/>
            <person name="Jagannadham M.V."/>
            <person name="Kumar G.S."/>
            <person name="Reddy G."/>
            <person name="Bhargava P.M."/>
        </authorList>
    </citation>
    <scope>NUCLEOTIDE SEQUENCE [LARGE SCALE GENOMIC DNA]</scope>
    <source>
        <strain evidence="3 4">4BY</strain>
    </source>
</reference>
<sequence>MNFIPDERLEKSPYIQLLMLTSFALLGMVLSSVITIGLLYTLYGGNAFAAMQGGGEEIELYIGAIKLSQAFTTIFLFLVPPLLLARLEHIKIRELIGLEKPGARGLLIVAALMACSMPVIEWLAIWNQQMVLPEWLKPIEEWMRAKEDDATRLTLAFLKVNNVGDYFINLVVIALLPAIGEEFLFRGAIQRSFKRMFANPHIAIWVAAFIFSAIHMQFFGFLPRLLLGAMFGYIYWWTGSIWYAVFAHFLNNGYAVTMAWYMQVKHLPIENADNNFNFKWYGYLISLLLTLICLMVLKNKRINNGQ</sequence>
<dbReference type="AlphaFoldDB" id="A0A081PGA1"/>
<accession>A0A081PGA1</accession>
<keyword evidence="4" id="KW-1185">Reference proteome</keyword>
<feature type="transmembrane region" description="Helical" evidence="1">
    <location>
        <begin position="17"/>
        <end position="40"/>
    </location>
</feature>
<evidence type="ECO:0000313" key="4">
    <source>
        <dbReference type="Proteomes" id="UP000028007"/>
    </source>
</evidence>
<dbReference type="GO" id="GO:0004175">
    <property type="term" value="F:endopeptidase activity"/>
    <property type="evidence" value="ECO:0007669"/>
    <property type="project" value="UniProtKB-ARBA"/>
</dbReference>
<gene>
    <name evidence="3" type="ORF">N180_05595</name>
</gene>
<dbReference type="PANTHER" id="PTHR36435:SF1">
    <property type="entry name" value="CAAX AMINO TERMINAL PROTEASE FAMILY PROTEIN"/>
    <property type="match status" value="1"/>
</dbReference>
<feature type="transmembrane region" description="Helical" evidence="1">
    <location>
        <begin position="241"/>
        <end position="260"/>
    </location>
</feature>
<evidence type="ECO:0000313" key="3">
    <source>
        <dbReference type="EMBL" id="KEQ29724.1"/>
    </source>
</evidence>
<evidence type="ECO:0000259" key="2">
    <source>
        <dbReference type="Pfam" id="PF02517"/>
    </source>
</evidence>
<feature type="domain" description="CAAX prenyl protease 2/Lysostaphin resistance protein A-like" evidence="2">
    <location>
        <begin position="167"/>
        <end position="253"/>
    </location>
</feature>
<organism evidence="3 4">
    <name type="scientific">Pedobacter antarcticus 4BY</name>
    <dbReference type="NCBI Taxonomy" id="1358423"/>
    <lineage>
        <taxon>Bacteria</taxon>
        <taxon>Pseudomonadati</taxon>
        <taxon>Bacteroidota</taxon>
        <taxon>Sphingobacteriia</taxon>
        <taxon>Sphingobacteriales</taxon>
        <taxon>Sphingobacteriaceae</taxon>
        <taxon>Pedobacter</taxon>
    </lineage>
</organism>
<feature type="transmembrane region" description="Helical" evidence="1">
    <location>
        <begin position="197"/>
        <end position="214"/>
    </location>
</feature>
<dbReference type="InterPro" id="IPR003675">
    <property type="entry name" value="Rce1/LyrA-like_dom"/>
</dbReference>
<feature type="transmembrane region" description="Helical" evidence="1">
    <location>
        <begin position="60"/>
        <end position="84"/>
    </location>
</feature>
<dbReference type="GO" id="GO:0080120">
    <property type="term" value="P:CAAX-box protein maturation"/>
    <property type="evidence" value="ECO:0007669"/>
    <property type="project" value="UniProtKB-ARBA"/>
</dbReference>
<keyword evidence="1" id="KW-0472">Membrane</keyword>
<dbReference type="eggNOG" id="COG1266">
    <property type="taxonomic scope" value="Bacteria"/>
</dbReference>